<keyword evidence="2" id="KW-0446">Lipid-binding</keyword>
<dbReference type="CDD" id="cd01960">
    <property type="entry name" value="nsLTP1"/>
    <property type="match status" value="1"/>
</dbReference>
<comment type="function">
    <text evidence="2">Plant non-specific lipid-transfer proteins transfer phospholipids as well as galactolipids across membranes. May play a role in wax or cutin deposition in the cell walls of expanding epidermal cells and certain secretory tissues.</text>
</comment>
<dbReference type="GO" id="GO:0006869">
    <property type="term" value="P:lipid transport"/>
    <property type="evidence" value="ECO:0007669"/>
    <property type="project" value="InterPro"/>
</dbReference>
<dbReference type="InterPro" id="IPR036312">
    <property type="entry name" value="Bifun_inhib/LTP/seed_sf"/>
</dbReference>
<keyword evidence="3" id="KW-0812">Transmembrane</keyword>
<dbReference type="SMART" id="SM00499">
    <property type="entry name" value="AAI"/>
    <property type="match status" value="1"/>
</dbReference>
<feature type="domain" description="Bifunctional inhibitor/plant lipid transfer protein/seed storage helical" evidence="5">
    <location>
        <begin position="31"/>
        <end position="117"/>
    </location>
</feature>
<keyword evidence="7" id="KW-1185">Reference proteome</keyword>
<dbReference type="Proteomes" id="UP001443914">
    <property type="component" value="Unassembled WGS sequence"/>
</dbReference>
<comment type="similarity">
    <text evidence="1 2">Belongs to the plant LTP family.</text>
</comment>
<dbReference type="EMBL" id="JBDFQZ010000004">
    <property type="protein sequence ID" value="KAK9734256.1"/>
    <property type="molecule type" value="Genomic_DNA"/>
</dbReference>
<organism evidence="6 7">
    <name type="scientific">Saponaria officinalis</name>
    <name type="common">Common soapwort</name>
    <name type="synonym">Lychnis saponaria</name>
    <dbReference type="NCBI Taxonomy" id="3572"/>
    <lineage>
        <taxon>Eukaryota</taxon>
        <taxon>Viridiplantae</taxon>
        <taxon>Streptophyta</taxon>
        <taxon>Embryophyta</taxon>
        <taxon>Tracheophyta</taxon>
        <taxon>Spermatophyta</taxon>
        <taxon>Magnoliopsida</taxon>
        <taxon>eudicotyledons</taxon>
        <taxon>Gunneridae</taxon>
        <taxon>Pentapetalae</taxon>
        <taxon>Caryophyllales</taxon>
        <taxon>Caryophyllaceae</taxon>
        <taxon>Caryophylleae</taxon>
        <taxon>Saponaria</taxon>
    </lineage>
</organism>
<evidence type="ECO:0000256" key="3">
    <source>
        <dbReference type="SAM" id="Phobius"/>
    </source>
</evidence>
<evidence type="ECO:0000256" key="4">
    <source>
        <dbReference type="SAM" id="SignalP"/>
    </source>
</evidence>
<dbReference type="SUPFAM" id="SSF47699">
    <property type="entry name" value="Bifunctional inhibitor/lipid-transfer protein/seed storage 2S albumin"/>
    <property type="match status" value="1"/>
</dbReference>
<sequence>MTTLKKLVCMIMLCMVVMTTHGKVGAVAITCGGVTKSLAPCMAYIRGSSGVTPPAKCCAGVRALKGMARTPADRKTACNCMKTAAGRIKGLNYGNANKLAPQCGVTISYTFSPNTNCNTYVFFFFFVSYGLYFWLLSNYQIFRAEHV</sequence>
<dbReference type="Pfam" id="PF00234">
    <property type="entry name" value="Tryp_alpha_amyl"/>
    <property type="match status" value="1"/>
</dbReference>
<dbReference type="InterPro" id="IPR000528">
    <property type="entry name" value="Plant_nsLTP"/>
</dbReference>
<evidence type="ECO:0000256" key="2">
    <source>
        <dbReference type="RuleBase" id="RU000628"/>
    </source>
</evidence>
<name>A0AAW1LNH0_SAPOF</name>
<reference evidence="6" key="1">
    <citation type="submission" date="2024-03" db="EMBL/GenBank/DDBJ databases">
        <title>WGS assembly of Saponaria officinalis var. Norfolk2.</title>
        <authorList>
            <person name="Jenkins J."/>
            <person name="Shu S."/>
            <person name="Grimwood J."/>
            <person name="Barry K."/>
            <person name="Goodstein D."/>
            <person name="Schmutz J."/>
            <person name="Leebens-Mack J."/>
            <person name="Osbourn A."/>
        </authorList>
    </citation>
    <scope>NUCLEOTIDE SEQUENCE [LARGE SCALE GENOMIC DNA]</scope>
    <source>
        <strain evidence="6">JIC</strain>
    </source>
</reference>
<evidence type="ECO:0000256" key="1">
    <source>
        <dbReference type="ARBA" id="ARBA00009748"/>
    </source>
</evidence>
<gene>
    <name evidence="6" type="ORF">RND81_04G126600</name>
</gene>
<evidence type="ECO:0000313" key="7">
    <source>
        <dbReference type="Proteomes" id="UP001443914"/>
    </source>
</evidence>
<dbReference type="AlphaFoldDB" id="A0AAW1LNH0"/>
<protein>
    <recommendedName>
        <fullName evidence="2">Non-specific lipid-transfer protein</fullName>
    </recommendedName>
</protein>
<keyword evidence="2" id="KW-0813">Transport</keyword>
<dbReference type="PRINTS" id="PR00382">
    <property type="entry name" value="LIPIDTRNSFER"/>
</dbReference>
<feature type="signal peptide" evidence="4">
    <location>
        <begin position="1"/>
        <end position="22"/>
    </location>
</feature>
<dbReference type="PANTHER" id="PTHR33076">
    <property type="entry name" value="NON-SPECIFIC LIPID-TRANSFER PROTEIN 2-RELATED"/>
    <property type="match status" value="1"/>
</dbReference>
<keyword evidence="3" id="KW-1133">Transmembrane helix</keyword>
<feature type="transmembrane region" description="Helical" evidence="3">
    <location>
        <begin position="119"/>
        <end position="136"/>
    </location>
</feature>
<dbReference type="Gene3D" id="1.10.110.10">
    <property type="entry name" value="Plant lipid-transfer and hydrophobic proteins"/>
    <property type="match status" value="1"/>
</dbReference>
<keyword evidence="4" id="KW-0732">Signal</keyword>
<feature type="chain" id="PRO_5043766237" description="Non-specific lipid-transfer protein" evidence="4">
    <location>
        <begin position="23"/>
        <end position="147"/>
    </location>
</feature>
<comment type="caution">
    <text evidence="6">The sequence shown here is derived from an EMBL/GenBank/DDBJ whole genome shotgun (WGS) entry which is preliminary data.</text>
</comment>
<accession>A0AAW1LNH0</accession>
<proteinExistence type="inferred from homology"/>
<evidence type="ECO:0000259" key="5">
    <source>
        <dbReference type="SMART" id="SM00499"/>
    </source>
</evidence>
<evidence type="ECO:0000313" key="6">
    <source>
        <dbReference type="EMBL" id="KAK9734256.1"/>
    </source>
</evidence>
<dbReference type="InterPro" id="IPR016140">
    <property type="entry name" value="Bifunc_inhib/LTP/seed_store"/>
</dbReference>
<keyword evidence="3" id="KW-0472">Membrane</keyword>
<dbReference type="GO" id="GO:0008289">
    <property type="term" value="F:lipid binding"/>
    <property type="evidence" value="ECO:0007669"/>
    <property type="project" value="UniProtKB-KW"/>
</dbReference>